<proteinExistence type="predicted"/>
<name>A0A9E2BJR5_PSYF1</name>
<comment type="caution">
    <text evidence="1">The sequence shown here is derived from an EMBL/GenBank/DDBJ whole genome shotgun (WGS) entry which is preliminary data.</text>
</comment>
<dbReference type="Proteomes" id="UP000811545">
    <property type="component" value="Unassembled WGS sequence"/>
</dbReference>
<dbReference type="SUPFAM" id="SSF55729">
    <property type="entry name" value="Acyl-CoA N-acyltransferases (Nat)"/>
    <property type="match status" value="1"/>
</dbReference>
<dbReference type="Gene3D" id="3.40.630.30">
    <property type="match status" value="1"/>
</dbReference>
<dbReference type="AlphaFoldDB" id="A0A9E2BJR5"/>
<dbReference type="InterPro" id="IPR016181">
    <property type="entry name" value="Acyl_CoA_acyltransferase"/>
</dbReference>
<evidence type="ECO:0000313" key="1">
    <source>
        <dbReference type="EMBL" id="MBT9145750.1"/>
    </source>
</evidence>
<sequence length="198" mass="22929">MTKKLRQIAFGDIPELYELFSRAQIKRENSEGRTNGFYEYNLSFDSFRDRVKISNQDGFGLVLKEGERIRAYLLAYRPSQAREISDEVLRQVEVPSDTVYVDQLCVSPGVQLHQVGRMVDAWNEFLHPRNIIQIFSAVPWKPWRNFASTRLNIARGYKKQGVVSGQGWDLAIFGKPVWRVGRPLGEFQIQFEEGVKND</sequence>
<dbReference type="EMBL" id="QLTW01000161">
    <property type="protein sequence ID" value="MBT9145750.1"/>
    <property type="molecule type" value="Genomic_DNA"/>
</dbReference>
<protein>
    <submittedName>
        <fullName evidence="1">Uncharacterized protein</fullName>
    </submittedName>
</protein>
<accession>A0A9E2BJR5</accession>
<evidence type="ECO:0000313" key="2">
    <source>
        <dbReference type="Proteomes" id="UP000811545"/>
    </source>
</evidence>
<organism evidence="1 2">
    <name type="scientific">Psychracetigena formicireducens</name>
    <dbReference type="NCBI Taxonomy" id="2986056"/>
    <lineage>
        <taxon>Bacteria</taxon>
        <taxon>Bacillati</taxon>
        <taxon>Candidatus Lithacetigenota</taxon>
        <taxon>Candidatus Psychracetigena</taxon>
    </lineage>
</organism>
<reference evidence="1 2" key="1">
    <citation type="journal article" date="2021" name="bioRxiv">
        <title>Unique metabolic strategies in Hadean analogues reveal hints for primordial physiology.</title>
        <authorList>
            <person name="Nobu M.K."/>
            <person name="Nakai R."/>
            <person name="Tamazawa S."/>
            <person name="Mori H."/>
            <person name="Toyoda A."/>
            <person name="Ijiri A."/>
            <person name="Suzuki S."/>
            <person name="Kurokawa K."/>
            <person name="Kamagata Y."/>
            <person name="Tamaki H."/>
        </authorList>
    </citation>
    <scope>NUCLEOTIDE SEQUENCE [LARGE SCALE GENOMIC DNA]</scope>
    <source>
        <strain evidence="1">BS525</strain>
    </source>
</reference>
<gene>
    <name evidence="1" type="ORF">DDT42_01627</name>
</gene>